<comment type="caution">
    <text evidence="1">The sequence shown here is derived from an EMBL/GenBank/DDBJ whole genome shotgun (WGS) entry which is preliminary data.</text>
</comment>
<gene>
    <name evidence="1" type="ORF">PPRIM_AZ9-3.1.T0530182</name>
</gene>
<dbReference type="AlphaFoldDB" id="A0A8S1MAM9"/>
<sequence>MTEIEQLNYEQIIKYQTFHKKLKIDIEKALYKLIQLQIKQDDYQLVTEFIKNQKGQSQTKMNVGGNTFQNFEFLQTQFQ</sequence>
<organism evidence="1 2">
    <name type="scientific">Paramecium primaurelia</name>
    <dbReference type="NCBI Taxonomy" id="5886"/>
    <lineage>
        <taxon>Eukaryota</taxon>
        <taxon>Sar</taxon>
        <taxon>Alveolata</taxon>
        <taxon>Ciliophora</taxon>
        <taxon>Intramacronucleata</taxon>
        <taxon>Oligohymenophorea</taxon>
        <taxon>Peniculida</taxon>
        <taxon>Parameciidae</taxon>
        <taxon>Paramecium</taxon>
    </lineage>
</organism>
<protein>
    <submittedName>
        <fullName evidence="1">Uncharacterized protein</fullName>
    </submittedName>
</protein>
<name>A0A8S1MAM9_PARPR</name>
<evidence type="ECO:0000313" key="1">
    <source>
        <dbReference type="EMBL" id="CAD8074843.1"/>
    </source>
</evidence>
<dbReference type="EMBL" id="CAJJDM010000053">
    <property type="protein sequence ID" value="CAD8074843.1"/>
    <property type="molecule type" value="Genomic_DNA"/>
</dbReference>
<keyword evidence="2" id="KW-1185">Reference proteome</keyword>
<proteinExistence type="predicted"/>
<accession>A0A8S1MAM9</accession>
<reference evidence="1" key="1">
    <citation type="submission" date="2021-01" db="EMBL/GenBank/DDBJ databases">
        <authorList>
            <consortium name="Genoscope - CEA"/>
            <person name="William W."/>
        </authorList>
    </citation>
    <scope>NUCLEOTIDE SEQUENCE</scope>
</reference>
<evidence type="ECO:0000313" key="2">
    <source>
        <dbReference type="Proteomes" id="UP000688137"/>
    </source>
</evidence>
<dbReference type="Proteomes" id="UP000688137">
    <property type="component" value="Unassembled WGS sequence"/>
</dbReference>